<evidence type="ECO:0000313" key="3">
    <source>
        <dbReference type="Proteomes" id="UP000018872"/>
    </source>
</evidence>
<sequence>MKLQTLDELKDRFYGPKGSEKRDQLDRELDVLRIGILIRNARKESKLTQAELAERIGKKRAFISRVENDGSNLTIATLLDIVEKGLGKKLSFDIQ</sequence>
<dbReference type="Proteomes" id="UP000018872">
    <property type="component" value="Unassembled WGS sequence"/>
</dbReference>
<feature type="domain" description="HTH cro/C1-type" evidence="1">
    <location>
        <begin position="38"/>
        <end position="94"/>
    </location>
</feature>
<dbReference type="CDD" id="cd00093">
    <property type="entry name" value="HTH_XRE"/>
    <property type="match status" value="1"/>
</dbReference>
<dbReference type="SUPFAM" id="SSF47413">
    <property type="entry name" value="lambda repressor-like DNA-binding domains"/>
    <property type="match status" value="1"/>
</dbReference>
<dbReference type="EMBL" id="AYYC01000562">
    <property type="protein sequence ID" value="ETK05213.1"/>
    <property type="molecule type" value="Genomic_DNA"/>
</dbReference>
<name>W2CDU7_9BACT</name>
<dbReference type="PATRIC" id="fig|1410950.3.peg.518"/>
<reference evidence="2 3" key="1">
    <citation type="submission" date="2013-11" db="EMBL/GenBank/DDBJ databases">
        <title>Single cell genomics of uncultured Tannerella BU063 (oral taxon 286).</title>
        <authorList>
            <person name="Beall C.J."/>
            <person name="Campbell A.G."/>
            <person name="Griffen A.L."/>
            <person name="Podar M."/>
            <person name="Leys E.J."/>
        </authorList>
    </citation>
    <scope>NUCLEOTIDE SEQUENCE [LARGE SCALE GENOMIC DNA]</scope>
    <source>
        <strain evidence="2">Cell 5</strain>
    </source>
</reference>
<evidence type="ECO:0000259" key="1">
    <source>
        <dbReference type="PROSITE" id="PS50943"/>
    </source>
</evidence>
<gene>
    <name evidence="2" type="ORF">T229_04745</name>
</gene>
<evidence type="ECO:0000313" key="2">
    <source>
        <dbReference type="EMBL" id="ETK05213.1"/>
    </source>
</evidence>
<dbReference type="AlphaFoldDB" id="W2CDU7"/>
<proteinExistence type="predicted"/>
<dbReference type="GO" id="GO:0003677">
    <property type="term" value="F:DNA binding"/>
    <property type="evidence" value="ECO:0007669"/>
    <property type="project" value="InterPro"/>
</dbReference>
<comment type="caution">
    <text evidence="2">The sequence shown here is derived from an EMBL/GenBank/DDBJ whole genome shotgun (WGS) entry which is preliminary data.</text>
</comment>
<dbReference type="InterPro" id="IPR010982">
    <property type="entry name" value="Lambda_DNA-bd_dom_sf"/>
</dbReference>
<dbReference type="SMART" id="SM00530">
    <property type="entry name" value="HTH_XRE"/>
    <property type="match status" value="1"/>
</dbReference>
<dbReference type="Gene3D" id="1.10.260.40">
    <property type="entry name" value="lambda repressor-like DNA-binding domains"/>
    <property type="match status" value="1"/>
</dbReference>
<dbReference type="InterPro" id="IPR001387">
    <property type="entry name" value="Cro/C1-type_HTH"/>
</dbReference>
<dbReference type="PROSITE" id="PS50943">
    <property type="entry name" value="HTH_CROC1"/>
    <property type="match status" value="1"/>
</dbReference>
<protein>
    <submittedName>
        <fullName evidence="2">XRE family transcriptional regulator</fullName>
    </submittedName>
</protein>
<organism evidence="2 3">
    <name type="scientific">Tannerella sp. oral taxon BU063 isolate Cell 5</name>
    <dbReference type="NCBI Taxonomy" id="1410950"/>
    <lineage>
        <taxon>Bacteria</taxon>
        <taxon>Pseudomonadati</taxon>
        <taxon>Bacteroidota</taxon>
        <taxon>Bacteroidia</taxon>
        <taxon>Bacteroidales</taxon>
        <taxon>Tannerellaceae</taxon>
        <taxon>Tannerella</taxon>
    </lineage>
</organism>
<dbReference type="Pfam" id="PF01381">
    <property type="entry name" value="HTH_3"/>
    <property type="match status" value="1"/>
</dbReference>
<accession>W2CDU7</accession>